<dbReference type="GO" id="GO:0045271">
    <property type="term" value="C:respiratory chain complex I"/>
    <property type="evidence" value="ECO:0000318"/>
    <property type="project" value="GO_Central"/>
</dbReference>
<keyword evidence="11" id="KW-0249">Electron transport</keyword>
<accession>F6Y6J4</accession>
<evidence type="ECO:0000256" key="12">
    <source>
        <dbReference type="ARBA" id="ARBA00022989"/>
    </source>
</evidence>
<comment type="similarity">
    <text evidence="3">Belongs to the complex I NDUFB5 subunit family.</text>
</comment>
<evidence type="ECO:0000256" key="4">
    <source>
        <dbReference type="ARBA" id="ARBA00011533"/>
    </source>
</evidence>
<dbReference type="Ensembl" id="ENSOANT00000031489.2">
    <property type="protein sequence ID" value="ENSOANP00000027690.2"/>
    <property type="gene ID" value="ENSOANG00000021730.2"/>
</dbReference>
<dbReference type="PANTHER" id="PTHR13178">
    <property type="entry name" value="NADH-UBIQUINONE OXIDOREDUCTASE SGDH SUBUNIT"/>
    <property type="match status" value="1"/>
</dbReference>
<proteinExistence type="inferred from homology"/>
<evidence type="ECO:0000256" key="15">
    <source>
        <dbReference type="ARBA" id="ARBA00032395"/>
    </source>
</evidence>
<gene>
    <name evidence="19" type="primary">NDUFB5</name>
</gene>
<dbReference type="GO" id="GO:0005743">
    <property type="term" value="C:mitochondrial inner membrane"/>
    <property type="evidence" value="ECO:0007669"/>
    <property type="project" value="UniProtKB-SubCell"/>
</dbReference>
<protein>
    <recommendedName>
        <fullName evidence="5">NADH dehydrogenase [ubiquinone] 1 beta subcomplex subunit 5, mitochondrial</fullName>
    </recommendedName>
    <alternativeName>
        <fullName evidence="16">Complex I-SGDH</fullName>
    </alternativeName>
    <alternativeName>
        <fullName evidence="15">NADH-ubiquinone oxidoreductase SGDH subunit</fullName>
    </alternativeName>
</protein>
<dbReference type="Pfam" id="PF09781">
    <property type="entry name" value="NDUF_B5"/>
    <property type="match status" value="1"/>
</dbReference>
<dbReference type="PANTHER" id="PTHR13178:SF0">
    <property type="entry name" value="NADH DEHYDROGENASE [UBIQUINONE] 1 BETA SUBCOMPLEX SUBUNIT 5, MITOCHONDRIAL"/>
    <property type="match status" value="1"/>
</dbReference>
<dbReference type="Bgee" id="ENSOANG00000021730">
    <property type="expression patterns" value="Expressed in heart and 8 other cell types or tissues"/>
</dbReference>
<evidence type="ECO:0000256" key="16">
    <source>
        <dbReference type="ARBA" id="ARBA00032550"/>
    </source>
</evidence>
<dbReference type="STRING" id="9258.ENSOANP00000027690"/>
<keyword evidence="9" id="KW-0999">Mitochondrion inner membrane</keyword>
<keyword evidence="13" id="KW-0496">Mitochondrion</keyword>
<feature type="transmembrane region" description="Helical" evidence="18">
    <location>
        <begin position="163"/>
        <end position="183"/>
    </location>
</feature>
<evidence type="ECO:0000256" key="5">
    <source>
        <dbReference type="ARBA" id="ARBA00015175"/>
    </source>
</evidence>
<evidence type="ECO:0000256" key="11">
    <source>
        <dbReference type="ARBA" id="ARBA00022982"/>
    </source>
</evidence>
<dbReference type="HOGENOM" id="CLU_100260_1_0_1"/>
<comment type="function">
    <text evidence="1">Accessory subunit of the mitochondrial membrane respiratory chain NADH dehydrogenase (Complex I), that is believed not to be involved in catalysis. Complex I functions in the transfer of electrons from NADH to the respiratory chain. The immediate electron acceptor for the enzyme is believed to be ubiquinone.</text>
</comment>
<keyword evidence="10" id="KW-0809">Transit peptide</keyword>
<evidence type="ECO:0000256" key="13">
    <source>
        <dbReference type="ARBA" id="ARBA00023128"/>
    </source>
</evidence>
<evidence type="ECO:0000256" key="8">
    <source>
        <dbReference type="ARBA" id="ARBA00022692"/>
    </source>
</evidence>
<feature type="compositionally biased region" description="Basic residues" evidence="17">
    <location>
        <begin position="47"/>
        <end position="58"/>
    </location>
</feature>
<evidence type="ECO:0000256" key="1">
    <source>
        <dbReference type="ARBA" id="ARBA00003195"/>
    </source>
</evidence>
<keyword evidence="7" id="KW-0679">Respiratory chain</keyword>
<keyword evidence="20" id="KW-1185">Reference proteome</keyword>
<dbReference type="eggNOG" id="KOG4632">
    <property type="taxonomic scope" value="Eukaryota"/>
</dbReference>
<comment type="subcellular location">
    <subcellularLocation>
        <location evidence="2">Mitochondrion inner membrane</location>
        <topology evidence="2">Single-pass membrane protein</topology>
        <orientation evidence="2">Matrix side</orientation>
    </subcellularLocation>
</comment>
<evidence type="ECO:0000256" key="10">
    <source>
        <dbReference type="ARBA" id="ARBA00022946"/>
    </source>
</evidence>
<keyword evidence="14 18" id="KW-0472">Membrane</keyword>
<evidence type="ECO:0000256" key="14">
    <source>
        <dbReference type="ARBA" id="ARBA00023136"/>
    </source>
</evidence>
<comment type="subunit">
    <text evidence="4">Complex I is composed of 45 different subunits.</text>
</comment>
<evidence type="ECO:0000256" key="18">
    <source>
        <dbReference type="SAM" id="Phobius"/>
    </source>
</evidence>
<feature type="compositionally biased region" description="Basic and acidic residues" evidence="17">
    <location>
        <begin position="1"/>
        <end position="11"/>
    </location>
</feature>
<reference evidence="19 20" key="1">
    <citation type="journal article" date="2008" name="Nature">
        <title>Genome analysis of the platypus reveals unique signatures of evolution.</title>
        <authorList>
            <person name="Warren W.C."/>
            <person name="Hillier L.W."/>
            <person name="Marshall Graves J.A."/>
            <person name="Birney E."/>
            <person name="Ponting C.P."/>
            <person name="Grutzner F."/>
            <person name="Belov K."/>
            <person name="Miller W."/>
            <person name="Clarke L."/>
            <person name="Chinwalla A.T."/>
            <person name="Yang S.P."/>
            <person name="Heger A."/>
            <person name="Locke D.P."/>
            <person name="Miethke P."/>
            <person name="Waters P.D."/>
            <person name="Veyrunes F."/>
            <person name="Fulton L."/>
            <person name="Fulton B."/>
            <person name="Graves T."/>
            <person name="Wallis J."/>
            <person name="Puente X.S."/>
            <person name="Lopez-Otin C."/>
            <person name="Ordonez G.R."/>
            <person name="Eichler E.E."/>
            <person name="Chen L."/>
            <person name="Cheng Z."/>
            <person name="Deakin J.E."/>
            <person name="Alsop A."/>
            <person name="Thompson K."/>
            <person name="Kirby P."/>
            <person name="Papenfuss A.T."/>
            <person name="Wakefield M.J."/>
            <person name="Olender T."/>
            <person name="Lancet D."/>
            <person name="Huttley G.A."/>
            <person name="Smit A.F."/>
            <person name="Pask A."/>
            <person name="Temple-Smith P."/>
            <person name="Batzer M.A."/>
            <person name="Walker J.A."/>
            <person name="Konkel M.K."/>
            <person name="Harris R.S."/>
            <person name="Whittington C.M."/>
            <person name="Wong E.S."/>
            <person name="Gemmell N.J."/>
            <person name="Buschiazzo E."/>
            <person name="Vargas Jentzsch I.M."/>
            <person name="Merkel A."/>
            <person name="Schmitz J."/>
            <person name="Zemann A."/>
            <person name="Churakov G."/>
            <person name="Kriegs J.O."/>
            <person name="Brosius J."/>
            <person name="Murchison E.P."/>
            <person name="Sachidanandam R."/>
            <person name="Smith C."/>
            <person name="Hannon G.J."/>
            <person name="Tsend-Ayush E."/>
            <person name="McMillan D."/>
            <person name="Attenborough R."/>
            <person name="Rens W."/>
            <person name="Ferguson-Smith M."/>
            <person name="Lefevre C.M."/>
            <person name="Sharp J.A."/>
            <person name="Nicholas K.R."/>
            <person name="Ray D.A."/>
            <person name="Kube M."/>
            <person name="Reinhardt R."/>
            <person name="Pringle T.H."/>
            <person name="Taylor J."/>
            <person name="Jones R.C."/>
            <person name="Nixon B."/>
            <person name="Dacheux J.L."/>
            <person name="Niwa H."/>
            <person name="Sekita Y."/>
            <person name="Huang X."/>
            <person name="Stark A."/>
            <person name="Kheradpour P."/>
            <person name="Kellis M."/>
            <person name="Flicek P."/>
            <person name="Chen Y."/>
            <person name="Webber C."/>
            <person name="Hardison R."/>
            <person name="Nelson J."/>
            <person name="Hallsworth-Pepin K."/>
            <person name="Delehaunty K."/>
            <person name="Markovic C."/>
            <person name="Minx P."/>
            <person name="Feng Y."/>
            <person name="Kremitzki C."/>
            <person name="Mitreva M."/>
            <person name="Glasscock J."/>
            <person name="Wylie T."/>
            <person name="Wohldmann P."/>
            <person name="Thiru P."/>
            <person name="Nhan M.N."/>
            <person name="Pohl C.S."/>
            <person name="Smith S.M."/>
            <person name="Hou S."/>
            <person name="Nefedov M."/>
            <person name="de Jong P.J."/>
            <person name="Renfree M.B."/>
            <person name="Mardis E.R."/>
            <person name="Wilson R.K."/>
        </authorList>
    </citation>
    <scope>NUCLEOTIDE SEQUENCE [LARGE SCALE GENOMIC DNA]</scope>
    <source>
        <strain evidence="19 20">Glennie</strain>
    </source>
</reference>
<name>F6Y6J4_ORNAN</name>
<evidence type="ECO:0000256" key="3">
    <source>
        <dbReference type="ARBA" id="ARBA00007152"/>
    </source>
</evidence>
<keyword evidence="6" id="KW-0813">Transport</keyword>
<feature type="compositionally biased region" description="Gly residues" evidence="17">
    <location>
        <begin position="60"/>
        <end position="74"/>
    </location>
</feature>
<dbReference type="InParanoid" id="F6Y6J4"/>
<dbReference type="AlphaFoldDB" id="F6Y6J4"/>
<evidence type="ECO:0000256" key="9">
    <source>
        <dbReference type="ARBA" id="ARBA00022792"/>
    </source>
</evidence>
<reference evidence="19" key="2">
    <citation type="submission" date="2025-08" db="UniProtKB">
        <authorList>
            <consortium name="Ensembl"/>
        </authorList>
    </citation>
    <scope>IDENTIFICATION</scope>
    <source>
        <strain evidence="19">Glennie</strain>
    </source>
</reference>
<organism evidence="19 20">
    <name type="scientific">Ornithorhynchus anatinus</name>
    <name type="common">Duckbill platypus</name>
    <dbReference type="NCBI Taxonomy" id="9258"/>
    <lineage>
        <taxon>Eukaryota</taxon>
        <taxon>Metazoa</taxon>
        <taxon>Chordata</taxon>
        <taxon>Craniata</taxon>
        <taxon>Vertebrata</taxon>
        <taxon>Euteleostomi</taxon>
        <taxon>Mammalia</taxon>
        <taxon>Monotremata</taxon>
        <taxon>Ornithorhynchidae</taxon>
        <taxon>Ornithorhynchus</taxon>
    </lineage>
</organism>
<feature type="region of interest" description="Disordered" evidence="17">
    <location>
        <begin position="1"/>
        <end position="82"/>
    </location>
</feature>
<dbReference type="OMA" id="VNWLFRL"/>
<evidence type="ECO:0000256" key="7">
    <source>
        <dbReference type="ARBA" id="ARBA00022660"/>
    </source>
</evidence>
<keyword evidence="12 18" id="KW-1133">Transmembrane helix</keyword>
<dbReference type="InterPro" id="IPR019173">
    <property type="entry name" value="NADH_UbQ_OxRdtase_B5_su"/>
</dbReference>
<sequence>MRTFSGRKERQGPAPDVPEAAGFDGRTTERQAAAEPGRHLGGSSPRPRFRSGWRRHFRAGLGGGRAQDGGGGGCAQAQWRPSLRPPPRAAVAAAMAAMSLLLRGSAALWGPRLLPRPRFHAFLVGRSPGTRAPVRHSGGHGKKMFIIKPSHFYDNRFLNLLKFYILLTGIPVAIIITLVNVFIGEAELAEIPEGYVPEHWEYSKHPITRWITRNFLESPERNYERTLNILQIESEKADLRLKQLEIRRLMRQRGDGPWYYYPTIDKELIDYSPKSTPDN</sequence>
<dbReference type="Proteomes" id="UP000002279">
    <property type="component" value="Chromosome 1"/>
</dbReference>
<reference evidence="19" key="3">
    <citation type="submission" date="2025-09" db="UniProtKB">
        <authorList>
            <consortium name="Ensembl"/>
        </authorList>
    </citation>
    <scope>IDENTIFICATION</scope>
    <source>
        <strain evidence="19">Glennie</strain>
    </source>
</reference>
<dbReference type="FunCoup" id="F6Y6J4">
    <property type="interactions" value="1962"/>
</dbReference>
<evidence type="ECO:0000313" key="19">
    <source>
        <dbReference type="Ensembl" id="ENSOANP00000027690.2"/>
    </source>
</evidence>
<evidence type="ECO:0000256" key="2">
    <source>
        <dbReference type="ARBA" id="ARBA00004298"/>
    </source>
</evidence>
<dbReference type="GeneTree" id="ENSGT00390000009980"/>
<evidence type="ECO:0000313" key="20">
    <source>
        <dbReference type="Proteomes" id="UP000002279"/>
    </source>
</evidence>
<evidence type="ECO:0000256" key="6">
    <source>
        <dbReference type="ARBA" id="ARBA00022448"/>
    </source>
</evidence>
<keyword evidence="8 18" id="KW-0812">Transmembrane</keyword>
<evidence type="ECO:0000256" key="17">
    <source>
        <dbReference type="SAM" id="MobiDB-lite"/>
    </source>
</evidence>